<name>A0A6L2J0S4_TANCI</name>
<accession>A0A6L2J0S4</accession>
<dbReference type="InterPro" id="IPR007679">
    <property type="entry name" value="DUF569"/>
</dbReference>
<dbReference type="Gene3D" id="2.80.10.50">
    <property type="match status" value="1"/>
</dbReference>
<dbReference type="InterPro" id="IPR027417">
    <property type="entry name" value="P-loop_NTPase"/>
</dbReference>
<evidence type="ECO:0000313" key="2">
    <source>
        <dbReference type="EMBL" id="GEU30589.1"/>
    </source>
</evidence>
<dbReference type="SUPFAM" id="SSF52540">
    <property type="entry name" value="P-loop containing nucleoside triphosphate hydrolases"/>
    <property type="match status" value="1"/>
</dbReference>
<dbReference type="SMART" id="SM00174">
    <property type="entry name" value="RHO"/>
    <property type="match status" value="1"/>
</dbReference>
<dbReference type="PROSITE" id="PS51421">
    <property type="entry name" value="RAS"/>
    <property type="match status" value="1"/>
</dbReference>
<reference evidence="2" key="1">
    <citation type="journal article" date="2019" name="Sci. Rep.">
        <title>Draft genome of Tanacetum cinerariifolium, the natural source of mosquito coil.</title>
        <authorList>
            <person name="Yamashiro T."/>
            <person name="Shiraishi A."/>
            <person name="Satake H."/>
            <person name="Nakayama K."/>
        </authorList>
    </citation>
    <scope>NUCLEOTIDE SEQUENCE</scope>
</reference>
<dbReference type="Gene3D" id="3.40.50.300">
    <property type="entry name" value="P-loop containing nucleotide triphosphate hydrolases"/>
    <property type="match status" value="1"/>
</dbReference>
<dbReference type="PANTHER" id="PTHR31205:SF77">
    <property type="entry name" value="CROSS-LINKING PROTEIN, PUTATIVE (DUF569)-RELATED"/>
    <property type="match status" value="1"/>
</dbReference>
<organism evidence="2">
    <name type="scientific">Tanacetum cinerariifolium</name>
    <name type="common">Dalmatian daisy</name>
    <name type="synonym">Chrysanthemum cinerariifolium</name>
    <dbReference type="NCBI Taxonomy" id="118510"/>
    <lineage>
        <taxon>Eukaryota</taxon>
        <taxon>Viridiplantae</taxon>
        <taxon>Streptophyta</taxon>
        <taxon>Embryophyta</taxon>
        <taxon>Tracheophyta</taxon>
        <taxon>Spermatophyta</taxon>
        <taxon>Magnoliopsida</taxon>
        <taxon>eudicotyledons</taxon>
        <taxon>Gunneridae</taxon>
        <taxon>Pentapetalae</taxon>
        <taxon>asterids</taxon>
        <taxon>campanulids</taxon>
        <taxon>Asterales</taxon>
        <taxon>Asteraceae</taxon>
        <taxon>Asteroideae</taxon>
        <taxon>Anthemideae</taxon>
        <taxon>Anthemidinae</taxon>
        <taxon>Tanacetum</taxon>
    </lineage>
</organism>
<gene>
    <name evidence="2" type="ORF">Tci_002567</name>
</gene>
<dbReference type="AlphaFoldDB" id="A0A6L2J0S4"/>
<comment type="caution">
    <text evidence="2">The sequence shown here is derived from an EMBL/GenBank/DDBJ whole genome shotgun (WGS) entry which is preliminary data.</text>
</comment>
<dbReference type="GO" id="GO:0005525">
    <property type="term" value="F:GTP binding"/>
    <property type="evidence" value="ECO:0007669"/>
    <property type="project" value="InterPro"/>
</dbReference>
<evidence type="ECO:0000259" key="1">
    <source>
        <dbReference type="Pfam" id="PF04601"/>
    </source>
</evidence>
<dbReference type="EMBL" id="BKCJ010000169">
    <property type="protein sequence ID" value="GEU30589.1"/>
    <property type="molecule type" value="Genomic_DNA"/>
</dbReference>
<sequence length="257" mass="29213">MPELRRFAPDVPVVLVGTKLDIRADKGYSSDHYGSNVITSAQGEELRKQIGAAAYIECSSKTQQNVKAVFDTAIKVVLQPPRRKEVMRQRRRKSSGCSIMGIITKDKYMLADDDEETVFQDRDGSSEKAEWAVFPTGDHHLRFKSCYGKYLMASNNPFLQGVKGKKVMQTDLKPDLDGSIDWEPIRDGFQARLKTRVGTFLRPIGGLPPWRNAITHDNPHRPKTKEKVLWDIEIVETLPSYRKTNSDLQLYCVLDNK</sequence>
<dbReference type="PANTHER" id="PTHR31205">
    <property type="entry name" value="ACTIN CROSS-LINKING PROTEIN (DUF569)"/>
    <property type="match status" value="1"/>
</dbReference>
<dbReference type="InterPro" id="IPR008999">
    <property type="entry name" value="Actin-crosslinking"/>
</dbReference>
<dbReference type="SUPFAM" id="SSF50405">
    <property type="entry name" value="Actin-crosslinking proteins"/>
    <property type="match status" value="1"/>
</dbReference>
<dbReference type="Pfam" id="PF00071">
    <property type="entry name" value="Ras"/>
    <property type="match status" value="1"/>
</dbReference>
<dbReference type="PROSITE" id="PS51419">
    <property type="entry name" value="RAB"/>
    <property type="match status" value="1"/>
</dbReference>
<dbReference type="Pfam" id="PF04601">
    <property type="entry name" value="DUF569"/>
    <property type="match status" value="1"/>
</dbReference>
<protein>
    <submittedName>
        <fullName evidence="2">Rac-like GTP-binding protein ARAC7 isoform X2</fullName>
    </submittedName>
</protein>
<dbReference type="CDD" id="cd23340">
    <property type="entry name" value="beta-trefoil_FSCN_ACP-like"/>
    <property type="match status" value="1"/>
</dbReference>
<feature type="domain" description="DUF569" evidence="1">
    <location>
        <begin position="105"/>
        <end position="230"/>
    </location>
</feature>
<proteinExistence type="predicted"/>
<dbReference type="GO" id="GO:0003924">
    <property type="term" value="F:GTPase activity"/>
    <property type="evidence" value="ECO:0007669"/>
    <property type="project" value="InterPro"/>
</dbReference>
<dbReference type="PRINTS" id="PR00449">
    <property type="entry name" value="RASTRNSFRMNG"/>
</dbReference>
<dbReference type="InterPro" id="IPR001806">
    <property type="entry name" value="Small_GTPase"/>
</dbReference>